<organism evidence="2 3">
    <name type="scientific">Vitreoscilla massiliensis</name>
    <dbReference type="NCBI Taxonomy" id="1689272"/>
    <lineage>
        <taxon>Bacteria</taxon>
        <taxon>Pseudomonadati</taxon>
        <taxon>Pseudomonadota</taxon>
        <taxon>Betaproteobacteria</taxon>
        <taxon>Neisseriales</taxon>
        <taxon>Neisseriaceae</taxon>
        <taxon>Vitreoscilla</taxon>
    </lineage>
</organism>
<keyword evidence="2" id="KW-0489">Methyltransferase</keyword>
<dbReference type="GO" id="GO:0032259">
    <property type="term" value="P:methylation"/>
    <property type="evidence" value="ECO:0007669"/>
    <property type="project" value="UniProtKB-KW"/>
</dbReference>
<dbReference type="CDD" id="cd02440">
    <property type="entry name" value="AdoMet_MTases"/>
    <property type="match status" value="1"/>
</dbReference>
<evidence type="ECO:0000313" key="2">
    <source>
        <dbReference type="EMBL" id="UOO88351.1"/>
    </source>
</evidence>
<dbReference type="EMBL" id="CP091511">
    <property type="protein sequence ID" value="UOO88351.1"/>
    <property type="molecule type" value="Genomic_DNA"/>
</dbReference>
<dbReference type="Proteomes" id="UP000832011">
    <property type="component" value="Chromosome"/>
</dbReference>
<reference evidence="2 3" key="1">
    <citation type="journal article" date="2022" name="Res Sq">
        <title>Evolution of multicellular longitudinally dividing oral cavity symbionts (Neisseriaceae).</title>
        <authorList>
            <person name="Nyongesa S."/>
            <person name="Weber P."/>
            <person name="Bernet E."/>
            <person name="Pullido F."/>
            <person name="Nieckarz M."/>
            <person name="Delaby M."/>
            <person name="Nieves C."/>
            <person name="Viehboeck T."/>
            <person name="Krause N."/>
            <person name="Rivera-Millot A."/>
            <person name="Nakamura A."/>
            <person name="Vischer N."/>
            <person name="VanNieuwenhze M."/>
            <person name="Brun Y."/>
            <person name="Cava F."/>
            <person name="Bulgheresi S."/>
            <person name="Veyrier F."/>
        </authorList>
    </citation>
    <scope>NUCLEOTIDE SEQUENCE [LARGE SCALE GENOMIC DNA]</scope>
    <source>
        <strain evidence="2 3">SN4</strain>
    </source>
</reference>
<dbReference type="RefSeq" id="WP_058357963.1">
    <property type="nucleotide sequence ID" value="NZ_CABKVG010000010.1"/>
</dbReference>
<keyword evidence="2" id="KW-0808">Transferase</keyword>
<dbReference type="Gene3D" id="3.40.50.150">
    <property type="entry name" value="Vaccinia Virus protein VP39"/>
    <property type="match status" value="1"/>
</dbReference>
<accession>A0ABY4DXV9</accession>
<protein>
    <submittedName>
        <fullName evidence="2">Class I SAM-dependent methyltransferase</fullName>
    </submittedName>
</protein>
<keyword evidence="3" id="KW-1185">Reference proteome</keyword>
<name>A0ABY4DXV9_9NEIS</name>
<sequence>MSNRRDRINSALLGDARAQAWSNLGYWQEGHSDYPTAAKALALQLAEQIGLQAADAVLDVACGYGASLNLWHEWGLREIVGLEQQTACVAAWQDDARFQCLHGRIQDSEALVQGRRFDALIAIDAAYQWELSAWLTQAHALLHNNGRLGFHFLLLANDFAQRPRAQQAWTRRLLQLVGVQTLLNQAQLQAALQTPTAHWQDVCITDLSHQVLAGFGRYAQSLPCTPLGFDGFKIHATGWLCRHLYRQRSVRYVSVSLRKA</sequence>
<dbReference type="InterPro" id="IPR029063">
    <property type="entry name" value="SAM-dependent_MTases_sf"/>
</dbReference>
<dbReference type="SUPFAM" id="SSF53335">
    <property type="entry name" value="S-adenosyl-L-methionine-dependent methyltransferases"/>
    <property type="match status" value="1"/>
</dbReference>
<evidence type="ECO:0000259" key="1">
    <source>
        <dbReference type="Pfam" id="PF08241"/>
    </source>
</evidence>
<gene>
    <name evidence="2" type="ORF">LVJ82_12815</name>
</gene>
<dbReference type="InterPro" id="IPR013216">
    <property type="entry name" value="Methyltransf_11"/>
</dbReference>
<feature type="domain" description="Methyltransferase type 11" evidence="1">
    <location>
        <begin position="58"/>
        <end position="148"/>
    </location>
</feature>
<proteinExistence type="predicted"/>
<dbReference type="GO" id="GO:0008168">
    <property type="term" value="F:methyltransferase activity"/>
    <property type="evidence" value="ECO:0007669"/>
    <property type="project" value="UniProtKB-KW"/>
</dbReference>
<evidence type="ECO:0000313" key="3">
    <source>
        <dbReference type="Proteomes" id="UP000832011"/>
    </source>
</evidence>
<dbReference type="Pfam" id="PF08241">
    <property type="entry name" value="Methyltransf_11"/>
    <property type="match status" value="1"/>
</dbReference>